<keyword evidence="1" id="KW-0479">Metal-binding</keyword>
<dbReference type="InterPro" id="IPR007527">
    <property type="entry name" value="Znf_SWIM"/>
</dbReference>
<feature type="compositionally biased region" description="Acidic residues" evidence="5">
    <location>
        <begin position="13"/>
        <end position="27"/>
    </location>
</feature>
<sequence length="850" mass="99265">MPSSSFTSSYINQEEDGVQMEKNDDEAVEKPELENRENVEEPRVGMTFNNIDDIVVYYREYGKQLGFPVRKRTSQKGDEGELKYVTISCGREGKYKSKSSNALKPHPSIKIGCKARVRAGKILDGRWQINSIKLDHNHDMSPTKARYFRCHRTISLDMKRRIELNDRAGIRLNKSYNSLVVEAGGHENISFLEKDCRNYIENVRRLRLGEGDATAIQTYFLNMQAQNSNFFYAIDLDQDGRLRNVFWADARSRAAYKEFGDVVTFDTTYLTNKYDMPFAPFVGVNHHGQSILLGCGLISSEDTDAFVWLFKSWLTCMHEHAPRGIITDQDKAMKNAIEIIFPNTRHRWCLWHIMNKFPSKLNRYKQYEAIMYALQSIVYGSLEKVEFEECWDEIIEKYELQDNEWLAGLYNERQRWVPCFVKDSFWAGMSTTQRSESMNAFFDDHVNSKTTLKQFVEQYENALKVKVEKEKQEDFKSSSIGFDCGTHYNMEKQAQEVYTISKYKEFHEELIGKMYCDYVSHKVNGANFEYQISEDFMMEGKKKRLYFKVWLNEDDNEVQCNCRMFEFRGILCRHTIYVFLRHNIDLIAEKYIMRRWRKDVKRCHTRIEINYESYSLTPEAQRCHKMQKAFDEIKELANDSDNKCMIVMTWMDNVKEELSKHNVVCGSDQPNPQSPIGRNIENDVSSIPNPSQCILTPLAARKKGRPPFKRRKSQLEQAVRKKQDSKKKKQESNKKIKSYGNNTNGEKELNDLQPTEFDDIGHIVGSSTSKGDGVVGTQESIAMQENMATFMGFTQTGQLNQLYREYEIGHMAHPILHENHFLDHQYQYWNEDYNIYMPSFSSGGSGGQRN</sequence>
<keyword evidence="2 4" id="KW-0863">Zinc-finger</keyword>
<accession>A0AAD4VCF8</accession>
<dbReference type="Proteomes" id="UP001054821">
    <property type="component" value="Chromosome 6"/>
</dbReference>
<protein>
    <recommendedName>
        <fullName evidence="6">SWIM-type domain-containing protein</fullName>
    </recommendedName>
</protein>
<dbReference type="InterPro" id="IPR006564">
    <property type="entry name" value="Znf_PMZ"/>
</dbReference>
<feature type="compositionally biased region" description="Polar residues" evidence="5">
    <location>
        <begin position="668"/>
        <end position="694"/>
    </location>
</feature>
<evidence type="ECO:0000313" key="7">
    <source>
        <dbReference type="EMBL" id="KAI5322544.1"/>
    </source>
</evidence>
<feature type="compositionally biased region" description="Polar residues" evidence="5">
    <location>
        <begin position="1"/>
        <end position="12"/>
    </location>
</feature>
<organism evidence="7 8">
    <name type="scientific">Prunus dulcis</name>
    <name type="common">Almond</name>
    <name type="synonym">Amygdalus dulcis</name>
    <dbReference type="NCBI Taxonomy" id="3755"/>
    <lineage>
        <taxon>Eukaryota</taxon>
        <taxon>Viridiplantae</taxon>
        <taxon>Streptophyta</taxon>
        <taxon>Embryophyta</taxon>
        <taxon>Tracheophyta</taxon>
        <taxon>Spermatophyta</taxon>
        <taxon>Magnoliopsida</taxon>
        <taxon>eudicotyledons</taxon>
        <taxon>Gunneridae</taxon>
        <taxon>Pentapetalae</taxon>
        <taxon>rosids</taxon>
        <taxon>fabids</taxon>
        <taxon>Rosales</taxon>
        <taxon>Rosaceae</taxon>
        <taxon>Amygdaloideae</taxon>
        <taxon>Amygdaleae</taxon>
        <taxon>Prunus</taxon>
    </lineage>
</organism>
<proteinExistence type="predicted"/>
<dbReference type="GO" id="GO:0008270">
    <property type="term" value="F:zinc ion binding"/>
    <property type="evidence" value="ECO:0007669"/>
    <property type="project" value="UniProtKB-KW"/>
</dbReference>
<dbReference type="Pfam" id="PF04434">
    <property type="entry name" value="SWIM"/>
    <property type="match status" value="1"/>
</dbReference>
<feature type="compositionally biased region" description="Basic residues" evidence="5">
    <location>
        <begin position="700"/>
        <end position="712"/>
    </location>
</feature>
<feature type="domain" description="SWIM-type" evidence="6">
    <location>
        <begin position="547"/>
        <end position="583"/>
    </location>
</feature>
<keyword evidence="8" id="KW-1185">Reference proteome</keyword>
<dbReference type="InterPro" id="IPR004330">
    <property type="entry name" value="FAR1_DNA_bnd_dom"/>
</dbReference>
<dbReference type="AlphaFoldDB" id="A0AAD4VCF8"/>
<evidence type="ECO:0000259" key="6">
    <source>
        <dbReference type="PROSITE" id="PS50966"/>
    </source>
</evidence>
<evidence type="ECO:0000256" key="5">
    <source>
        <dbReference type="SAM" id="MobiDB-lite"/>
    </source>
</evidence>
<dbReference type="PANTHER" id="PTHR47718:SF13">
    <property type="entry name" value="OS09G0290500 PROTEIN"/>
    <property type="match status" value="1"/>
</dbReference>
<dbReference type="EMBL" id="JAJFAZ020000006">
    <property type="protein sequence ID" value="KAI5322544.1"/>
    <property type="molecule type" value="Genomic_DNA"/>
</dbReference>
<feature type="region of interest" description="Disordered" evidence="5">
    <location>
        <begin position="663"/>
        <end position="751"/>
    </location>
</feature>
<keyword evidence="3" id="KW-0862">Zinc</keyword>
<evidence type="ECO:0000256" key="3">
    <source>
        <dbReference type="ARBA" id="ARBA00022833"/>
    </source>
</evidence>
<dbReference type="Pfam" id="PF03101">
    <property type="entry name" value="FAR1"/>
    <property type="match status" value="1"/>
</dbReference>
<evidence type="ECO:0000256" key="2">
    <source>
        <dbReference type="ARBA" id="ARBA00022771"/>
    </source>
</evidence>
<evidence type="ECO:0000313" key="8">
    <source>
        <dbReference type="Proteomes" id="UP001054821"/>
    </source>
</evidence>
<dbReference type="PANTHER" id="PTHR47718">
    <property type="entry name" value="OS01G0519700 PROTEIN"/>
    <property type="match status" value="1"/>
</dbReference>
<dbReference type="PROSITE" id="PS50966">
    <property type="entry name" value="ZF_SWIM"/>
    <property type="match status" value="1"/>
</dbReference>
<feature type="region of interest" description="Disordered" evidence="5">
    <location>
        <begin position="1"/>
        <end position="38"/>
    </location>
</feature>
<dbReference type="SMART" id="SM00575">
    <property type="entry name" value="ZnF_PMZ"/>
    <property type="match status" value="1"/>
</dbReference>
<comment type="caution">
    <text evidence="7">The sequence shown here is derived from an EMBL/GenBank/DDBJ whole genome shotgun (WGS) entry which is preliminary data.</text>
</comment>
<evidence type="ECO:0000256" key="4">
    <source>
        <dbReference type="PROSITE-ProRule" id="PRU00325"/>
    </source>
</evidence>
<evidence type="ECO:0000256" key="1">
    <source>
        <dbReference type="ARBA" id="ARBA00022723"/>
    </source>
</evidence>
<dbReference type="Pfam" id="PF10551">
    <property type="entry name" value="MULE"/>
    <property type="match status" value="1"/>
</dbReference>
<gene>
    <name evidence="7" type="ORF">L3X38_031616</name>
</gene>
<feature type="compositionally biased region" description="Basic and acidic residues" evidence="5">
    <location>
        <begin position="28"/>
        <end position="38"/>
    </location>
</feature>
<dbReference type="InterPro" id="IPR018289">
    <property type="entry name" value="MULE_transposase_dom"/>
</dbReference>
<name>A0AAD4VCF8_PRUDU</name>
<reference evidence="7 8" key="1">
    <citation type="journal article" date="2022" name="G3 (Bethesda)">
        <title>Whole-genome sequence and methylome profiling of the almond [Prunus dulcis (Mill.) D.A. Webb] cultivar 'Nonpareil'.</title>
        <authorList>
            <person name="D'Amico-Willman K.M."/>
            <person name="Ouma W.Z."/>
            <person name="Meulia T."/>
            <person name="Sideli G.M."/>
            <person name="Gradziel T.M."/>
            <person name="Fresnedo-Ramirez J."/>
        </authorList>
    </citation>
    <scope>NUCLEOTIDE SEQUENCE [LARGE SCALE GENOMIC DNA]</scope>
    <source>
        <strain evidence="7">Clone GOH B32 T37-40</strain>
    </source>
</reference>